<feature type="domain" description="Alpha/beta hydrolase fold-3" evidence="1">
    <location>
        <begin position="13"/>
        <end position="95"/>
    </location>
</feature>
<protein>
    <submittedName>
        <fullName evidence="3">Alpha/beta hydrolase family protein</fullName>
    </submittedName>
    <submittedName>
        <fullName evidence="2">Alpha/beta hydrolase fold</fullName>
    </submittedName>
</protein>
<dbReference type="InterPro" id="IPR029058">
    <property type="entry name" value="AB_hydrolase_fold"/>
</dbReference>
<dbReference type="Proteomes" id="UP000324896">
    <property type="component" value="Unassembled WGS sequence"/>
</dbReference>
<dbReference type="InterPro" id="IPR013094">
    <property type="entry name" value="AB_hydrolase_3"/>
</dbReference>
<dbReference type="Proteomes" id="UP000295472">
    <property type="component" value="Unassembled WGS sequence"/>
</dbReference>
<sequence length="115" mass="13257">MVLDNPVIFDYERRDPMLASKGFDVVREIWSDDKDLNDPIISPLYDDLKNLGKISIFTGTHEALFPDNMKLDQKLNEQGAAHNAYVYPKMNHVFVLMPLPEAKDAHQKIMEIIKN</sequence>
<keyword evidence="2" id="KW-0378">Hydrolase</keyword>
<reference evidence="3 4" key="2">
    <citation type="submission" date="2019-03" db="EMBL/GenBank/DDBJ databases">
        <title>Subsurface microbial communities from deep shales in Ohio and West Virginia, USA.</title>
        <authorList>
            <person name="Wrighton K."/>
        </authorList>
    </citation>
    <scope>NUCLEOTIDE SEQUENCE [LARGE SCALE GENOMIC DNA]</scope>
    <source>
        <strain evidence="3 4">DSMZ 11287</strain>
    </source>
</reference>
<evidence type="ECO:0000313" key="2">
    <source>
        <dbReference type="EMBL" id="SDC54336.1"/>
    </source>
</evidence>
<dbReference type="SUPFAM" id="SSF53474">
    <property type="entry name" value="alpha/beta-Hydrolases"/>
    <property type="match status" value="1"/>
</dbReference>
<organism evidence="2 5">
    <name type="scientific">Halanaerobium congolense</name>
    <dbReference type="NCBI Taxonomy" id="54121"/>
    <lineage>
        <taxon>Bacteria</taxon>
        <taxon>Bacillati</taxon>
        <taxon>Bacillota</taxon>
        <taxon>Clostridia</taxon>
        <taxon>Halanaerobiales</taxon>
        <taxon>Halanaerobiaceae</taxon>
        <taxon>Halanaerobium</taxon>
    </lineage>
</organism>
<dbReference type="GO" id="GO:0016787">
    <property type="term" value="F:hydrolase activity"/>
    <property type="evidence" value="ECO:0007669"/>
    <property type="project" value="UniProtKB-KW"/>
</dbReference>
<evidence type="ECO:0000313" key="3">
    <source>
        <dbReference type="EMBL" id="TDX45476.1"/>
    </source>
</evidence>
<evidence type="ECO:0000259" key="1">
    <source>
        <dbReference type="Pfam" id="PF07859"/>
    </source>
</evidence>
<accession>A0A1G6MH67</accession>
<dbReference type="Pfam" id="PF07859">
    <property type="entry name" value="Abhydrolase_3"/>
    <property type="match status" value="1"/>
</dbReference>
<dbReference type="Gene3D" id="3.40.50.1820">
    <property type="entry name" value="alpha/beta hydrolase"/>
    <property type="match status" value="1"/>
</dbReference>
<dbReference type="EMBL" id="SOEF01000007">
    <property type="protein sequence ID" value="TDX45476.1"/>
    <property type="molecule type" value="Genomic_DNA"/>
</dbReference>
<proteinExistence type="predicted"/>
<name>A0A1G6MH67_9FIRM</name>
<dbReference type="RefSeq" id="WP_208320671.1">
    <property type="nucleotide sequence ID" value="NZ_FMYT01000008.1"/>
</dbReference>
<dbReference type="AlphaFoldDB" id="A0A1G6MH67"/>
<dbReference type="GeneID" id="63460645"/>
<evidence type="ECO:0000313" key="5">
    <source>
        <dbReference type="Proteomes" id="UP000324896"/>
    </source>
</evidence>
<dbReference type="EMBL" id="FMYT01000008">
    <property type="protein sequence ID" value="SDC54336.1"/>
    <property type="molecule type" value="Genomic_DNA"/>
</dbReference>
<gene>
    <name evidence="3" type="ORF">C7954_10743</name>
    <name evidence="2" type="ORF">SAMN04488597_10856</name>
</gene>
<evidence type="ECO:0000313" key="4">
    <source>
        <dbReference type="Proteomes" id="UP000295472"/>
    </source>
</evidence>
<reference evidence="2 5" key="1">
    <citation type="submission" date="2016-10" db="EMBL/GenBank/DDBJ databases">
        <authorList>
            <person name="Varghese N."/>
            <person name="Submissions S."/>
        </authorList>
    </citation>
    <scope>NUCLEOTIDE SEQUENCE [LARGE SCALE GENOMIC DNA]</scope>
    <source>
        <strain evidence="2 5">WG10</strain>
    </source>
</reference>